<name>A0A7X9E7Q0_UNCKA</name>
<organism evidence="1 2">
    <name type="scientific">candidate division WWE3 bacterium</name>
    <dbReference type="NCBI Taxonomy" id="2053526"/>
    <lineage>
        <taxon>Bacteria</taxon>
        <taxon>Katanobacteria</taxon>
    </lineage>
</organism>
<accession>A0A7X9E7Q0</accession>
<proteinExistence type="predicted"/>
<reference evidence="1 2" key="1">
    <citation type="journal article" date="2020" name="Biotechnol. Biofuels">
        <title>New insights from the biogas microbiome by comprehensive genome-resolved metagenomics of nearly 1600 species originating from multiple anaerobic digesters.</title>
        <authorList>
            <person name="Campanaro S."/>
            <person name="Treu L."/>
            <person name="Rodriguez-R L.M."/>
            <person name="Kovalovszki A."/>
            <person name="Ziels R.M."/>
            <person name="Maus I."/>
            <person name="Zhu X."/>
            <person name="Kougias P.G."/>
            <person name="Basile A."/>
            <person name="Luo G."/>
            <person name="Schluter A."/>
            <person name="Konstantinidis K.T."/>
            <person name="Angelidaki I."/>
        </authorList>
    </citation>
    <scope>NUCLEOTIDE SEQUENCE [LARGE SCALE GENOMIC DNA]</scope>
    <source>
        <strain evidence="1">AS27yjCOA_202</strain>
    </source>
</reference>
<comment type="caution">
    <text evidence="1">The sequence shown here is derived from an EMBL/GenBank/DDBJ whole genome shotgun (WGS) entry which is preliminary data.</text>
</comment>
<dbReference type="Proteomes" id="UP000590542">
    <property type="component" value="Unassembled WGS sequence"/>
</dbReference>
<dbReference type="EMBL" id="JAAZNV010000011">
    <property type="protein sequence ID" value="NMB91843.1"/>
    <property type="molecule type" value="Genomic_DNA"/>
</dbReference>
<evidence type="ECO:0000313" key="2">
    <source>
        <dbReference type="Proteomes" id="UP000590542"/>
    </source>
</evidence>
<dbReference type="AlphaFoldDB" id="A0A7X9E7Q0"/>
<evidence type="ECO:0000313" key="1">
    <source>
        <dbReference type="EMBL" id="NMB91843.1"/>
    </source>
</evidence>
<protein>
    <submittedName>
        <fullName evidence="1">Uncharacterized protein</fullName>
    </submittedName>
</protein>
<sequence>MPVERMNKLPYLVRVSAAHKTLEHNTFHLTDEEKAAYGFFKDLTPTKGEVPDTGIEFTDDMEKKGRIQ</sequence>
<gene>
    <name evidence="1" type="ORF">GYA37_03290</name>
</gene>